<dbReference type="Proteomes" id="UP000722121">
    <property type="component" value="Unassembled WGS sequence"/>
</dbReference>
<keyword evidence="5" id="KW-1185">Reference proteome</keyword>
<proteinExistence type="inferred from homology"/>
<keyword evidence="3" id="KW-0812">Transmembrane</keyword>
<keyword evidence="2" id="KW-1003">Cell membrane</keyword>
<keyword evidence="2" id="KW-0472">Membrane</keyword>
<comment type="caution">
    <text evidence="4">The sequence shown here is derived from an EMBL/GenBank/DDBJ whole genome shotgun (WGS) entry which is preliminary data.</text>
</comment>
<dbReference type="Pfam" id="PF00950">
    <property type="entry name" value="ABC-3"/>
    <property type="match status" value="1"/>
</dbReference>
<sequence>MSSLIDLLRNNTLLLFALMAGLLASVTSGVVGSYVVVKRLAFISGSISHAVLSG</sequence>
<accession>A0ABS3AR85</accession>
<evidence type="ECO:0000313" key="4">
    <source>
        <dbReference type="EMBL" id="MBN4066855.1"/>
    </source>
</evidence>
<evidence type="ECO:0000256" key="2">
    <source>
        <dbReference type="ARBA" id="ARBA00022475"/>
    </source>
</evidence>
<dbReference type="InterPro" id="IPR001626">
    <property type="entry name" value="ABC_TroCD"/>
</dbReference>
<evidence type="ECO:0000256" key="3">
    <source>
        <dbReference type="RuleBase" id="RU003943"/>
    </source>
</evidence>
<evidence type="ECO:0000256" key="1">
    <source>
        <dbReference type="ARBA" id="ARBA00004651"/>
    </source>
</evidence>
<gene>
    <name evidence="4" type="ORF">JYU14_02100</name>
</gene>
<keyword evidence="3" id="KW-0813">Transport</keyword>
<protein>
    <submittedName>
        <fullName evidence="4">Metal ABC transporter permease</fullName>
    </submittedName>
</protein>
<reference evidence="4 5" key="1">
    <citation type="submission" date="2021-02" db="EMBL/GenBank/DDBJ databases">
        <title>Activity-based single-cell genomes from oceanic crustal fluid captures similar information to metagenomic and metatranscriptomic surveys with orders of magnitude less sampling.</title>
        <authorList>
            <person name="D'Angelo T.S."/>
            <person name="Orcutt B.N."/>
        </authorList>
    </citation>
    <scope>NUCLEOTIDE SEQUENCE [LARGE SCALE GENOMIC DNA]</scope>
    <source>
        <strain evidence="4">AH-315-G07</strain>
    </source>
</reference>
<name>A0ABS3AR85_9BACT</name>
<comment type="similarity">
    <text evidence="3">Belongs to the ABC-3 integral membrane protein family.</text>
</comment>
<comment type="subcellular location">
    <subcellularLocation>
        <location evidence="1 3">Cell membrane</location>
        <topology evidence="1 3">Multi-pass membrane protein</topology>
    </subcellularLocation>
</comment>
<dbReference type="EMBL" id="JAFITR010000032">
    <property type="protein sequence ID" value="MBN4066855.1"/>
    <property type="molecule type" value="Genomic_DNA"/>
</dbReference>
<evidence type="ECO:0000313" key="5">
    <source>
        <dbReference type="Proteomes" id="UP000722121"/>
    </source>
</evidence>
<feature type="non-terminal residue" evidence="4">
    <location>
        <position position="54"/>
    </location>
</feature>
<organism evidence="4 5">
    <name type="scientific">Simkania negevensis</name>
    <dbReference type="NCBI Taxonomy" id="83561"/>
    <lineage>
        <taxon>Bacteria</taxon>
        <taxon>Pseudomonadati</taxon>
        <taxon>Chlamydiota</taxon>
        <taxon>Chlamydiia</taxon>
        <taxon>Parachlamydiales</taxon>
        <taxon>Simkaniaceae</taxon>
        <taxon>Simkania</taxon>
    </lineage>
</organism>